<evidence type="ECO:0000313" key="11">
    <source>
        <dbReference type="EMBL" id="KAK5980783.1"/>
    </source>
</evidence>
<dbReference type="GO" id="GO:0000139">
    <property type="term" value="C:Golgi membrane"/>
    <property type="evidence" value="ECO:0007669"/>
    <property type="project" value="TreeGrafter"/>
</dbReference>
<keyword evidence="12" id="KW-1185">Reference proteome</keyword>
<keyword evidence="5" id="KW-0746">Sphingolipid metabolism</keyword>
<protein>
    <recommendedName>
        <fullName evidence="10">Sphingomyelin synthase-like domain-containing protein</fullName>
    </recommendedName>
</protein>
<gene>
    <name evidence="11" type="ORF">GCK32_001306</name>
</gene>
<dbReference type="CDD" id="cd01610">
    <property type="entry name" value="PAP2_like"/>
    <property type="match status" value="1"/>
</dbReference>
<organism evidence="11 12">
    <name type="scientific">Trichostrongylus colubriformis</name>
    <name type="common">Black scour worm</name>
    <dbReference type="NCBI Taxonomy" id="6319"/>
    <lineage>
        <taxon>Eukaryota</taxon>
        <taxon>Metazoa</taxon>
        <taxon>Ecdysozoa</taxon>
        <taxon>Nematoda</taxon>
        <taxon>Chromadorea</taxon>
        <taxon>Rhabditida</taxon>
        <taxon>Rhabditina</taxon>
        <taxon>Rhabditomorpha</taxon>
        <taxon>Strongyloidea</taxon>
        <taxon>Trichostrongylidae</taxon>
        <taxon>Trichostrongylus</taxon>
    </lineage>
</organism>
<dbReference type="InterPro" id="IPR025749">
    <property type="entry name" value="Sphingomyelin_synth-like_dom"/>
</dbReference>
<keyword evidence="8 9" id="KW-0472">Membrane</keyword>
<evidence type="ECO:0000256" key="5">
    <source>
        <dbReference type="ARBA" id="ARBA00022919"/>
    </source>
</evidence>
<comment type="subcellular location">
    <subcellularLocation>
        <location evidence="1">Membrane</location>
        <topology evidence="1">Multi-pass membrane protein</topology>
    </subcellularLocation>
</comment>
<evidence type="ECO:0000259" key="10">
    <source>
        <dbReference type="Pfam" id="PF14360"/>
    </source>
</evidence>
<dbReference type="Proteomes" id="UP001331761">
    <property type="component" value="Unassembled WGS sequence"/>
</dbReference>
<proteinExistence type="inferred from homology"/>
<dbReference type="GO" id="GO:0006686">
    <property type="term" value="P:sphingomyelin biosynthetic process"/>
    <property type="evidence" value="ECO:0007669"/>
    <property type="project" value="TreeGrafter"/>
</dbReference>
<evidence type="ECO:0000256" key="6">
    <source>
        <dbReference type="ARBA" id="ARBA00022989"/>
    </source>
</evidence>
<dbReference type="GO" id="GO:0046513">
    <property type="term" value="P:ceramide biosynthetic process"/>
    <property type="evidence" value="ECO:0007669"/>
    <property type="project" value="TreeGrafter"/>
</dbReference>
<feature type="non-terminal residue" evidence="11">
    <location>
        <position position="199"/>
    </location>
</feature>
<dbReference type="EMBL" id="WIXE01007008">
    <property type="protein sequence ID" value="KAK5980783.1"/>
    <property type="molecule type" value="Genomic_DNA"/>
</dbReference>
<feature type="domain" description="Sphingomyelin synthase-like" evidence="10">
    <location>
        <begin position="101"/>
        <end position="172"/>
    </location>
</feature>
<dbReference type="InterPro" id="IPR045221">
    <property type="entry name" value="Sphingomyelin_synth-like"/>
</dbReference>
<dbReference type="GO" id="GO:0005789">
    <property type="term" value="C:endoplasmic reticulum membrane"/>
    <property type="evidence" value="ECO:0007669"/>
    <property type="project" value="TreeGrafter"/>
</dbReference>
<evidence type="ECO:0000256" key="9">
    <source>
        <dbReference type="SAM" id="Phobius"/>
    </source>
</evidence>
<dbReference type="GO" id="GO:0033188">
    <property type="term" value="F:sphingomyelin synthase activity"/>
    <property type="evidence" value="ECO:0007669"/>
    <property type="project" value="TreeGrafter"/>
</dbReference>
<dbReference type="Pfam" id="PF14360">
    <property type="entry name" value="PAP2_C"/>
    <property type="match status" value="1"/>
</dbReference>
<evidence type="ECO:0000256" key="1">
    <source>
        <dbReference type="ARBA" id="ARBA00004141"/>
    </source>
</evidence>
<feature type="transmembrane region" description="Helical" evidence="9">
    <location>
        <begin position="159"/>
        <end position="181"/>
    </location>
</feature>
<feature type="transmembrane region" description="Helical" evidence="9">
    <location>
        <begin position="131"/>
        <end position="153"/>
    </location>
</feature>
<keyword evidence="4 9" id="KW-0812">Transmembrane</keyword>
<sequence>MCFIIVGLINHFVLAVITEIISRWIVTRRLCYILTVLYMMRAISICLTHIPSGFHDFENDICVTPSRMADPGIEYVLKHFIQISFTFGLQRGTGQDHKLYCGDMLFSGHTTAISTSCFFLNYYTPHSLWPLKVVAISSCIFAMFCIVISRVHYSVDVVMGYWISSIIFSIYHGFCEVPHVLRPRNRPFRRLFLFWTMFE</sequence>
<dbReference type="GO" id="GO:0047493">
    <property type="term" value="F:ceramide cholinephosphotransferase activity"/>
    <property type="evidence" value="ECO:0007669"/>
    <property type="project" value="TreeGrafter"/>
</dbReference>
<reference evidence="11 12" key="1">
    <citation type="submission" date="2019-10" db="EMBL/GenBank/DDBJ databases">
        <title>Assembly and Annotation for the nematode Trichostrongylus colubriformis.</title>
        <authorList>
            <person name="Martin J."/>
        </authorList>
    </citation>
    <scope>NUCLEOTIDE SEQUENCE [LARGE SCALE GENOMIC DNA]</scope>
    <source>
        <strain evidence="11">G859</strain>
        <tissue evidence="11">Whole worm</tissue>
    </source>
</reference>
<name>A0AAN8GAU5_TRICO</name>
<dbReference type="AlphaFoldDB" id="A0AAN8GAU5"/>
<evidence type="ECO:0000256" key="7">
    <source>
        <dbReference type="ARBA" id="ARBA00023098"/>
    </source>
</evidence>
<dbReference type="PANTHER" id="PTHR21290">
    <property type="entry name" value="SPHINGOMYELIN SYNTHETASE"/>
    <property type="match status" value="1"/>
</dbReference>
<dbReference type="GO" id="GO:0005886">
    <property type="term" value="C:plasma membrane"/>
    <property type="evidence" value="ECO:0007669"/>
    <property type="project" value="TreeGrafter"/>
</dbReference>
<comment type="similarity">
    <text evidence="2">Belongs to the sphingomyelin synthase family.</text>
</comment>
<evidence type="ECO:0000256" key="4">
    <source>
        <dbReference type="ARBA" id="ARBA00022692"/>
    </source>
</evidence>
<evidence type="ECO:0000256" key="8">
    <source>
        <dbReference type="ARBA" id="ARBA00023136"/>
    </source>
</evidence>
<keyword evidence="3" id="KW-0808">Transferase</keyword>
<evidence type="ECO:0000256" key="3">
    <source>
        <dbReference type="ARBA" id="ARBA00022679"/>
    </source>
</evidence>
<dbReference type="PANTHER" id="PTHR21290:SF23">
    <property type="entry name" value="PHOSPHATIDYLCHOLINE:CERAMIDE CHOLINEPHOSPHOTRANSFERASE 2"/>
    <property type="match status" value="1"/>
</dbReference>
<keyword evidence="7" id="KW-0443">Lipid metabolism</keyword>
<comment type="caution">
    <text evidence="11">The sequence shown here is derived from an EMBL/GenBank/DDBJ whole genome shotgun (WGS) entry which is preliminary data.</text>
</comment>
<evidence type="ECO:0000313" key="12">
    <source>
        <dbReference type="Proteomes" id="UP001331761"/>
    </source>
</evidence>
<keyword evidence="6 9" id="KW-1133">Transmembrane helix</keyword>
<accession>A0AAN8GAU5</accession>
<evidence type="ECO:0000256" key="2">
    <source>
        <dbReference type="ARBA" id="ARBA00005441"/>
    </source>
</evidence>